<dbReference type="InterPro" id="IPR011009">
    <property type="entry name" value="Kinase-like_dom_sf"/>
</dbReference>
<dbReference type="Pfam" id="PF14326">
    <property type="entry name" value="DUF4384"/>
    <property type="match status" value="1"/>
</dbReference>
<name>A0A2B8BFX6_9PROT</name>
<dbReference type="InterPro" id="IPR025493">
    <property type="entry name" value="DUF4384"/>
</dbReference>
<accession>A0A2B8BFX6</accession>
<keyword evidence="3" id="KW-0418">Kinase</keyword>
<dbReference type="Gene3D" id="3.30.200.20">
    <property type="entry name" value="Phosphorylase Kinase, domain 1"/>
    <property type="match status" value="1"/>
</dbReference>
<dbReference type="Gene3D" id="1.10.510.10">
    <property type="entry name" value="Transferase(Phosphotransferase) domain 1"/>
    <property type="match status" value="1"/>
</dbReference>
<dbReference type="RefSeq" id="WP_098737706.1">
    <property type="nucleotide sequence ID" value="NZ_PDKW01000041.1"/>
</dbReference>
<evidence type="ECO:0000313" key="4">
    <source>
        <dbReference type="Proteomes" id="UP000225379"/>
    </source>
</evidence>
<keyword evidence="4" id="KW-1185">Reference proteome</keyword>
<keyword evidence="3" id="KW-0808">Transferase</keyword>
<comment type="caution">
    <text evidence="3">The sequence shown here is derived from an EMBL/GenBank/DDBJ whole genome shotgun (WGS) entry which is preliminary data.</text>
</comment>
<dbReference type="OrthoDB" id="8456171at2"/>
<reference evidence="4" key="1">
    <citation type="submission" date="2017-10" db="EMBL/GenBank/DDBJ databases">
        <authorList>
            <person name="Kravchenko I.K."/>
            <person name="Grouzdev D.S."/>
        </authorList>
    </citation>
    <scope>NUCLEOTIDE SEQUENCE [LARGE SCALE GENOMIC DNA]</scope>
    <source>
        <strain evidence="4">B2</strain>
    </source>
</reference>
<evidence type="ECO:0000259" key="2">
    <source>
        <dbReference type="Pfam" id="PF14326"/>
    </source>
</evidence>
<feature type="region of interest" description="Disordered" evidence="1">
    <location>
        <begin position="265"/>
        <end position="311"/>
    </location>
</feature>
<gene>
    <name evidence="3" type="ORF">CRT60_17055</name>
</gene>
<evidence type="ECO:0000313" key="3">
    <source>
        <dbReference type="EMBL" id="PGH56619.1"/>
    </source>
</evidence>
<keyword evidence="3" id="KW-0723">Serine/threonine-protein kinase</keyword>
<dbReference type="EMBL" id="PDKW01000041">
    <property type="protein sequence ID" value="PGH56619.1"/>
    <property type="molecule type" value="Genomic_DNA"/>
</dbReference>
<feature type="domain" description="DUF4384" evidence="2">
    <location>
        <begin position="409"/>
        <end position="494"/>
    </location>
</feature>
<proteinExistence type="predicted"/>
<sequence length="538" mass="54437">MRRDGTAVESEKRLGRYRLLDLIRQDGDARLHRALDANGQAVALWTVPLARLCADAAGLERFRRMAGAAARLSHPAIPAILASGELAGTAFVATAPADGPTLATRLADGPLEWGDTVATLGRVLDALAAAHRAGVIHGALGADTVLRAGPAAVVAGFGRAALTAAAVDRRDDLAAAVGLAERLLAGHDQRPGVSALLATLRDDGTAAFPDAGALLRAVSALNEASVASAGLAPARARRWPLLLGGVAVLGGLSAAAVLNRPAPPLPPPEAMVEDALPDSEPAAEPPASSPVSPPAPAPSLPPAPPPAAPRQPPVAAVAAALRSIPCALVGVETTGGRLLVSGTVAGERAETAVRETVETLAAGWDHGFDLATADARFCAPLGSVATALDANRGLAEPLTVSMLEGPALNAGDPLMLEIRAPARPVQVQVDYFTIDGSVVHLLPNPSDSAIALAAGASRRLGERGEDGKPGAGRSWTIGPPYGTEMLLTIATAEPLFATPRPEQEPAADYLAALADALAALPDDAPAMLADARFIATGP</sequence>
<evidence type="ECO:0000256" key="1">
    <source>
        <dbReference type="SAM" id="MobiDB-lite"/>
    </source>
</evidence>
<dbReference type="SUPFAM" id="SSF56112">
    <property type="entry name" value="Protein kinase-like (PK-like)"/>
    <property type="match status" value="1"/>
</dbReference>
<organism evidence="3 4">
    <name type="scientific">Azospirillum palustre</name>
    <dbReference type="NCBI Taxonomy" id="2044885"/>
    <lineage>
        <taxon>Bacteria</taxon>
        <taxon>Pseudomonadati</taxon>
        <taxon>Pseudomonadota</taxon>
        <taxon>Alphaproteobacteria</taxon>
        <taxon>Rhodospirillales</taxon>
        <taxon>Azospirillaceae</taxon>
        <taxon>Azospirillum</taxon>
    </lineage>
</organism>
<dbReference type="Proteomes" id="UP000225379">
    <property type="component" value="Unassembled WGS sequence"/>
</dbReference>
<feature type="compositionally biased region" description="Pro residues" evidence="1">
    <location>
        <begin position="283"/>
        <end position="311"/>
    </location>
</feature>
<dbReference type="AlphaFoldDB" id="A0A2B8BFX6"/>
<protein>
    <submittedName>
        <fullName evidence="3">Serine/threonine protein kinase</fullName>
    </submittedName>
</protein>
<dbReference type="GO" id="GO:0004674">
    <property type="term" value="F:protein serine/threonine kinase activity"/>
    <property type="evidence" value="ECO:0007669"/>
    <property type="project" value="UniProtKB-KW"/>
</dbReference>